<comment type="function">
    <text evidence="9">Single strand-specific metallo-endoribonuclease involved in late-stage 70S ribosome quality control and in maturation of the 3' terminus of the 16S rRNA.</text>
</comment>
<feature type="binding site" evidence="9">
    <location>
        <position position="139"/>
    </location>
    <ligand>
        <name>Zn(2+)</name>
        <dbReference type="ChEBI" id="CHEBI:29105"/>
        <note>catalytic</note>
    </ligand>
</feature>
<dbReference type="InterPro" id="IPR023091">
    <property type="entry name" value="MetalPrtase_cat_dom_sf_prd"/>
</dbReference>
<name>A0ABY5P6J5_9LACT</name>
<evidence type="ECO:0000256" key="5">
    <source>
        <dbReference type="ARBA" id="ARBA00022723"/>
    </source>
</evidence>
<evidence type="ECO:0000256" key="1">
    <source>
        <dbReference type="ARBA" id="ARBA00010875"/>
    </source>
</evidence>
<dbReference type="RefSeq" id="WP_313793859.1">
    <property type="nucleotide sequence ID" value="NZ_CP102453.1"/>
</dbReference>
<dbReference type="SUPFAM" id="SSF55486">
    <property type="entry name" value="Metalloproteases ('zincins'), catalytic domain"/>
    <property type="match status" value="1"/>
</dbReference>
<keyword evidence="3 9" id="KW-0698">rRNA processing</keyword>
<accession>A0ABY5P6J5</accession>
<evidence type="ECO:0000256" key="2">
    <source>
        <dbReference type="ARBA" id="ARBA00022517"/>
    </source>
</evidence>
<keyword evidence="8 9" id="KW-0862">Zinc</keyword>
<dbReference type="HAMAP" id="MF_00009">
    <property type="entry name" value="Endoribonucl_YbeY"/>
    <property type="match status" value="1"/>
</dbReference>
<evidence type="ECO:0000256" key="8">
    <source>
        <dbReference type="ARBA" id="ARBA00022833"/>
    </source>
</evidence>
<evidence type="ECO:0000313" key="11">
    <source>
        <dbReference type="Proteomes" id="UP001315967"/>
    </source>
</evidence>
<protein>
    <recommendedName>
        <fullName evidence="9">Endoribonuclease YbeY</fullName>
        <ecNumber evidence="9">3.1.-.-</ecNumber>
    </recommendedName>
</protein>
<dbReference type="NCBIfam" id="TIGR00043">
    <property type="entry name" value="rRNA maturation RNase YbeY"/>
    <property type="match status" value="1"/>
</dbReference>
<dbReference type="Gene3D" id="3.40.390.30">
    <property type="entry name" value="Metalloproteases ('zincins'), catalytic domain"/>
    <property type="match status" value="1"/>
</dbReference>
<keyword evidence="5 9" id="KW-0479">Metal-binding</keyword>
<evidence type="ECO:0000313" key="10">
    <source>
        <dbReference type="EMBL" id="UUX34356.1"/>
    </source>
</evidence>
<feature type="binding site" evidence="9">
    <location>
        <position position="129"/>
    </location>
    <ligand>
        <name>Zn(2+)</name>
        <dbReference type="ChEBI" id="CHEBI:29105"/>
        <note>catalytic</note>
    </ligand>
</feature>
<dbReference type="PANTHER" id="PTHR46986:SF1">
    <property type="entry name" value="ENDORIBONUCLEASE YBEY, CHLOROPLASTIC"/>
    <property type="match status" value="1"/>
</dbReference>
<dbReference type="Pfam" id="PF02130">
    <property type="entry name" value="YbeY"/>
    <property type="match status" value="1"/>
</dbReference>
<dbReference type="EMBL" id="CP102453">
    <property type="protein sequence ID" value="UUX34356.1"/>
    <property type="molecule type" value="Genomic_DNA"/>
</dbReference>
<comment type="cofactor">
    <cofactor evidence="9">
        <name>Zn(2+)</name>
        <dbReference type="ChEBI" id="CHEBI:29105"/>
    </cofactor>
    <text evidence="9">Binds 1 zinc ion.</text>
</comment>
<evidence type="ECO:0000256" key="6">
    <source>
        <dbReference type="ARBA" id="ARBA00022759"/>
    </source>
</evidence>
<keyword evidence="2 9" id="KW-0690">Ribosome biogenesis</keyword>
<dbReference type="EC" id="3.1.-.-" evidence="9"/>
<dbReference type="PANTHER" id="PTHR46986">
    <property type="entry name" value="ENDORIBONUCLEASE YBEY, CHLOROPLASTIC"/>
    <property type="match status" value="1"/>
</dbReference>
<reference evidence="10 11" key="1">
    <citation type="submission" date="2022-08" db="EMBL/GenBank/DDBJ databases">
        <title>Aerococcaceae sp. nov isolated from spoiled eye mask.</title>
        <authorList>
            <person name="Zhou G."/>
            <person name="Xie X.-B."/>
            <person name="Shi Q.-S."/>
            <person name="Wang Y.-S."/>
            <person name="Wen X."/>
            <person name="Peng H."/>
            <person name="Yang X.-J."/>
            <person name="Tao H.-B."/>
            <person name="Huang X.-M."/>
        </authorList>
    </citation>
    <scope>NUCLEOTIDE SEQUENCE [LARGE SCALE GENOMIC DNA]</scope>
    <source>
        <strain evidence="11">DM20194951</strain>
    </source>
</reference>
<organism evidence="10 11">
    <name type="scientific">Fundicoccus culcitae</name>
    <dbReference type="NCBI Taxonomy" id="2969821"/>
    <lineage>
        <taxon>Bacteria</taxon>
        <taxon>Bacillati</taxon>
        <taxon>Bacillota</taxon>
        <taxon>Bacilli</taxon>
        <taxon>Lactobacillales</taxon>
        <taxon>Aerococcaceae</taxon>
        <taxon>Fundicoccus</taxon>
    </lineage>
</organism>
<keyword evidence="4 9" id="KW-0540">Nuclease</keyword>
<evidence type="ECO:0000256" key="4">
    <source>
        <dbReference type="ARBA" id="ARBA00022722"/>
    </source>
</evidence>
<dbReference type="InterPro" id="IPR002036">
    <property type="entry name" value="YbeY"/>
</dbReference>
<feature type="binding site" evidence="9">
    <location>
        <position position="133"/>
    </location>
    <ligand>
        <name>Zn(2+)</name>
        <dbReference type="ChEBI" id="CHEBI:29105"/>
        <note>catalytic</note>
    </ligand>
</feature>
<keyword evidence="7 9" id="KW-0378">Hydrolase</keyword>
<proteinExistence type="inferred from homology"/>
<comment type="similarity">
    <text evidence="1 9">Belongs to the endoribonuclease YbeY family.</text>
</comment>
<dbReference type="PROSITE" id="PS01306">
    <property type="entry name" value="UPF0054"/>
    <property type="match status" value="1"/>
</dbReference>
<sequence>MLIEIIDDANYLTDQQTEIIEAVIELAAKRLQLGSHVELDISLVSNEDIHDLNKTYRQIDRPTDVLSFALNESIDDSDQLFNQFFDSEDEASDLPLHLGDIIISYPKAVEQAEDYGHSLDRELAFLAVHGFLHLNGYDHQTEEDSKEMFAIQEEVLQEYGLSR</sequence>
<evidence type="ECO:0000256" key="7">
    <source>
        <dbReference type="ARBA" id="ARBA00022801"/>
    </source>
</evidence>
<keyword evidence="9" id="KW-0963">Cytoplasm</keyword>
<dbReference type="Proteomes" id="UP001315967">
    <property type="component" value="Chromosome"/>
</dbReference>
<evidence type="ECO:0000256" key="9">
    <source>
        <dbReference type="HAMAP-Rule" id="MF_00009"/>
    </source>
</evidence>
<dbReference type="InterPro" id="IPR020549">
    <property type="entry name" value="YbeY_CS"/>
</dbReference>
<gene>
    <name evidence="9 10" type="primary">ybeY</name>
    <name evidence="10" type="ORF">NRE15_01520</name>
</gene>
<keyword evidence="6 9" id="KW-0255">Endonuclease</keyword>
<comment type="subcellular location">
    <subcellularLocation>
        <location evidence="9">Cytoplasm</location>
    </subcellularLocation>
</comment>
<keyword evidence="11" id="KW-1185">Reference proteome</keyword>
<evidence type="ECO:0000256" key="3">
    <source>
        <dbReference type="ARBA" id="ARBA00022552"/>
    </source>
</evidence>